<protein>
    <submittedName>
        <fullName evidence="2 4">Uncharacterized protein</fullName>
    </submittedName>
</protein>
<dbReference type="EMBL" id="ML975150">
    <property type="protein sequence ID" value="KAF1816016.1"/>
    <property type="molecule type" value="Genomic_DNA"/>
</dbReference>
<keyword evidence="3" id="KW-1185">Reference proteome</keyword>
<proteinExistence type="predicted"/>
<evidence type="ECO:0000313" key="2">
    <source>
        <dbReference type="EMBL" id="KAF1816016.1"/>
    </source>
</evidence>
<reference evidence="4" key="3">
    <citation type="submission" date="2025-04" db="UniProtKB">
        <authorList>
            <consortium name="RefSeq"/>
        </authorList>
    </citation>
    <scope>IDENTIFICATION</scope>
    <source>
        <strain evidence="4">CBS 781.70</strain>
    </source>
</reference>
<feature type="region of interest" description="Disordered" evidence="1">
    <location>
        <begin position="1"/>
        <end position="33"/>
    </location>
</feature>
<reference evidence="2 4" key="1">
    <citation type="submission" date="2020-01" db="EMBL/GenBank/DDBJ databases">
        <authorList>
            <consortium name="DOE Joint Genome Institute"/>
            <person name="Haridas S."/>
            <person name="Albert R."/>
            <person name="Binder M."/>
            <person name="Bloem J."/>
            <person name="Labutti K."/>
            <person name="Salamov A."/>
            <person name="Andreopoulos B."/>
            <person name="Baker S.E."/>
            <person name="Barry K."/>
            <person name="Bills G."/>
            <person name="Bluhm B.H."/>
            <person name="Cannon C."/>
            <person name="Castanera R."/>
            <person name="Culley D.E."/>
            <person name="Daum C."/>
            <person name="Ezra D."/>
            <person name="Gonzalez J.B."/>
            <person name="Henrissat B."/>
            <person name="Kuo A."/>
            <person name="Liang C."/>
            <person name="Lipzen A."/>
            <person name="Lutzoni F."/>
            <person name="Magnuson J."/>
            <person name="Mondo S."/>
            <person name="Nolan M."/>
            <person name="Ohm R."/>
            <person name="Pangilinan J."/>
            <person name="Park H.-J."/>
            <person name="Ramirez L."/>
            <person name="Alfaro M."/>
            <person name="Sun H."/>
            <person name="Tritt A."/>
            <person name="Yoshinaga Y."/>
            <person name="Zwiers L.-H."/>
            <person name="Turgeon B.G."/>
            <person name="Goodwin S.B."/>
            <person name="Spatafora J.W."/>
            <person name="Crous P.W."/>
            <person name="Grigoriev I.V."/>
        </authorList>
    </citation>
    <scope>NUCLEOTIDE SEQUENCE</scope>
    <source>
        <strain evidence="2 4">CBS 781.70</strain>
    </source>
</reference>
<dbReference type="AlphaFoldDB" id="A0A6G1GDN2"/>
<dbReference type="Pfam" id="PF09495">
    <property type="entry name" value="DUF2462"/>
    <property type="match status" value="1"/>
</dbReference>
<sequence length="90" mass="9556">MAQGAIKKSAAQAKKGQKSASTTPKRGSRIIAPKKAKLIQKKKLMKKHSGGLCAVTEERLGAKAGHLELLRVGKNAKKGEKKGPLTAEKK</sequence>
<feature type="compositionally biased region" description="Low complexity" evidence="1">
    <location>
        <begin position="1"/>
        <end position="21"/>
    </location>
</feature>
<dbReference type="OrthoDB" id="5239630at2759"/>
<dbReference type="RefSeq" id="XP_033537647.1">
    <property type="nucleotide sequence ID" value="XM_033680939.1"/>
</dbReference>
<evidence type="ECO:0000313" key="3">
    <source>
        <dbReference type="Proteomes" id="UP000504638"/>
    </source>
</evidence>
<name>A0A6G1GDN2_9PEZI</name>
<gene>
    <name evidence="2 4" type="ORF">P152DRAFT_470084</name>
</gene>
<accession>A0A6G1GDN2</accession>
<dbReference type="InterPro" id="IPR019034">
    <property type="entry name" value="UPF0390"/>
</dbReference>
<dbReference type="Proteomes" id="UP000504638">
    <property type="component" value="Unplaced"/>
</dbReference>
<dbReference type="GeneID" id="54421509"/>
<organism evidence="2">
    <name type="scientific">Eremomyces bilateralis CBS 781.70</name>
    <dbReference type="NCBI Taxonomy" id="1392243"/>
    <lineage>
        <taxon>Eukaryota</taxon>
        <taxon>Fungi</taxon>
        <taxon>Dikarya</taxon>
        <taxon>Ascomycota</taxon>
        <taxon>Pezizomycotina</taxon>
        <taxon>Dothideomycetes</taxon>
        <taxon>Dothideomycetes incertae sedis</taxon>
        <taxon>Eremomycetales</taxon>
        <taxon>Eremomycetaceae</taxon>
        <taxon>Eremomyces</taxon>
    </lineage>
</organism>
<evidence type="ECO:0000256" key="1">
    <source>
        <dbReference type="SAM" id="MobiDB-lite"/>
    </source>
</evidence>
<evidence type="ECO:0000313" key="4">
    <source>
        <dbReference type="RefSeq" id="XP_033537647.1"/>
    </source>
</evidence>
<reference evidence="4" key="2">
    <citation type="submission" date="2020-04" db="EMBL/GenBank/DDBJ databases">
        <authorList>
            <consortium name="NCBI Genome Project"/>
        </authorList>
    </citation>
    <scope>NUCLEOTIDE SEQUENCE</scope>
    <source>
        <strain evidence="4">CBS 781.70</strain>
    </source>
</reference>